<dbReference type="PANTHER" id="PTHR30258">
    <property type="entry name" value="TYPE II SECRETION SYSTEM PROTEIN GSPE-RELATED"/>
    <property type="match status" value="1"/>
</dbReference>
<feature type="non-terminal residue" evidence="5">
    <location>
        <position position="677"/>
    </location>
</feature>
<dbReference type="FunFam" id="3.30.450.90:FF:000001">
    <property type="entry name" value="Type II secretion system ATPase GspE"/>
    <property type="match status" value="1"/>
</dbReference>
<evidence type="ECO:0000256" key="1">
    <source>
        <dbReference type="ARBA" id="ARBA00006611"/>
    </source>
</evidence>
<dbReference type="EMBL" id="VBPA01000074">
    <property type="protein sequence ID" value="TMQ72168.1"/>
    <property type="molecule type" value="Genomic_DNA"/>
</dbReference>
<dbReference type="SUPFAM" id="SSF160246">
    <property type="entry name" value="EspE N-terminal domain-like"/>
    <property type="match status" value="1"/>
</dbReference>
<dbReference type="Proteomes" id="UP000319836">
    <property type="component" value="Unassembled WGS sequence"/>
</dbReference>
<evidence type="ECO:0000313" key="5">
    <source>
        <dbReference type="EMBL" id="TMQ72168.1"/>
    </source>
</evidence>
<dbReference type="InterPro" id="IPR003593">
    <property type="entry name" value="AAA+_ATPase"/>
</dbReference>
<name>A0A538U8E6_UNCEI</name>
<dbReference type="GO" id="GO:0016887">
    <property type="term" value="F:ATP hydrolysis activity"/>
    <property type="evidence" value="ECO:0007669"/>
    <property type="project" value="TreeGrafter"/>
</dbReference>
<keyword evidence="3" id="KW-0067">ATP-binding</keyword>
<dbReference type="Gene3D" id="3.40.50.300">
    <property type="entry name" value="P-loop containing nucleotide triphosphate hydrolases"/>
    <property type="match status" value="2"/>
</dbReference>
<gene>
    <name evidence="5" type="ORF">E6K80_03415</name>
</gene>
<feature type="domain" description="Bacterial type II secretion system protein E" evidence="4">
    <location>
        <begin position="582"/>
        <end position="596"/>
    </location>
</feature>
<dbReference type="Gene3D" id="3.30.450.90">
    <property type="match status" value="1"/>
</dbReference>
<evidence type="ECO:0000256" key="2">
    <source>
        <dbReference type="ARBA" id="ARBA00022741"/>
    </source>
</evidence>
<dbReference type="Pfam" id="PF00437">
    <property type="entry name" value="T2SSE"/>
    <property type="match status" value="2"/>
</dbReference>
<accession>A0A538U8E6</accession>
<evidence type="ECO:0000256" key="3">
    <source>
        <dbReference type="ARBA" id="ARBA00022840"/>
    </source>
</evidence>
<dbReference type="SMART" id="SM00382">
    <property type="entry name" value="AAA"/>
    <property type="match status" value="1"/>
</dbReference>
<dbReference type="InterPro" id="IPR037257">
    <property type="entry name" value="T2SS_E_N_sf"/>
</dbReference>
<proteinExistence type="inferred from homology"/>
<evidence type="ECO:0000259" key="4">
    <source>
        <dbReference type="PROSITE" id="PS00662"/>
    </source>
</evidence>
<dbReference type="PROSITE" id="PS00662">
    <property type="entry name" value="T2SP_E"/>
    <property type="match status" value="1"/>
</dbReference>
<sequence>MTVEDPIEFVFEPKNAVIDQREVGTDTKSYARGLKGALRQLPHIIFVGEMRDITSMAIALTAAETGNLVISTMATQSAAQTVMRIIDSFPQHQQSQVRSQLALTLRAVVSQVLLPRADDHGRVAAREMMFVNQAISNLIREDKVHQIPNVIATSLREDMIAMDDALIELVERARITFDVAYPYFEDLEKRTLLQKRHYRIAPIPEELVLESGRVSADQLDTALHSKTDPRERLGQALVRLGMLGEGDVVELLAKQFGLPIAEASRLSLADPEVVQLIPEHLARQAGVLALAKRDGQLEVAMGDPLDVVSIDHLRALTGCGTIKVSIARPSDVREAIDEFYQQIRTRERVGEIFEKLDLTPGSEGEDDVDLATLRQQVEDAPVVRLVNLMLAEAIDDRASDVHVEPLRDRLVVRFRIDGILHEVMKPPKNLQMAIVSRIKVLADLDIATRLLPQDGRLTVHLPEREVDIRVSTLPTAYGEKVVMRLFDKTSFSRQVSTLGLDGTLLPLFQRAIHQPYGMILISGPTGSGKTTTLYAALNEIRSVHRNLLTVEDPIEYHIDGVNQVHANAKVGMSFARALRSILRQDPDVIMVGEIRDAETADIAVKSALTGHLVLSTVHANDAPGTVTRLVDMGVPRYLVGSAVTLVMAQRLVRRVCERCREPVIPEPESVAVLGEDA</sequence>
<dbReference type="GO" id="GO:0005886">
    <property type="term" value="C:plasma membrane"/>
    <property type="evidence" value="ECO:0007669"/>
    <property type="project" value="TreeGrafter"/>
</dbReference>
<reference evidence="5 6" key="1">
    <citation type="journal article" date="2019" name="Nat. Microbiol.">
        <title>Mediterranean grassland soil C-N compound turnover is dependent on rainfall and depth, and is mediated by genomically divergent microorganisms.</title>
        <authorList>
            <person name="Diamond S."/>
            <person name="Andeer P.F."/>
            <person name="Li Z."/>
            <person name="Crits-Christoph A."/>
            <person name="Burstein D."/>
            <person name="Anantharaman K."/>
            <person name="Lane K.R."/>
            <person name="Thomas B.C."/>
            <person name="Pan C."/>
            <person name="Northen T.R."/>
            <person name="Banfield J.F."/>
        </authorList>
    </citation>
    <scope>NUCLEOTIDE SEQUENCE [LARGE SCALE GENOMIC DNA]</scope>
    <source>
        <strain evidence="5">WS_10</strain>
    </source>
</reference>
<dbReference type="Pfam" id="PF05157">
    <property type="entry name" value="MshEN"/>
    <property type="match status" value="1"/>
</dbReference>
<dbReference type="PANTHER" id="PTHR30258:SF1">
    <property type="entry name" value="PROTEIN TRANSPORT PROTEIN HOFB HOMOLOG"/>
    <property type="match status" value="1"/>
</dbReference>
<dbReference type="InterPro" id="IPR001482">
    <property type="entry name" value="T2SS/T4SS_dom"/>
</dbReference>
<comment type="similarity">
    <text evidence="1">Belongs to the GSP E family.</text>
</comment>
<organism evidence="5 6">
    <name type="scientific">Eiseniibacteriota bacterium</name>
    <dbReference type="NCBI Taxonomy" id="2212470"/>
    <lineage>
        <taxon>Bacteria</taxon>
        <taxon>Candidatus Eiseniibacteriota</taxon>
    </lineage>
</organism>
<dbReference type="Gene3D" id="3.30.300.160">
    <property type="entry name" value="Type II secretion system, protein E, N-terminal domain"/>
    <property type="match status" value="1"/>
</dbReference>
<dbReference type="SUPFAM" id="SSF52540">
    <property type="entry name" value="P-loop containing nucleoside triphosphate hydrolases"/>
    <property type="match status" value="2"/>
</dbReference>
<dbReference type="AlphaFoldDB" id="A0A538U8E6"/>
<dbReference type="InterPro" id="IPR027417">
    <property type="entry name" value="P-loop_NTPase"/>
</dbReference>
<dbReference type="InterPro" id="IPR007831">
    <property type="entry name" value="T2SS_GspE_N"/>
</dbReference>
<evidence type="ECO:0000313" key="6">
    <source>
        <dbReference type="Proteomes" id="UP000319836"/>
    </source>
</evidence>
<comment type="caution">
    <text evidence="5">The sequence shown here is derived from an EMBL/GenBank/DDBJ whole genome shotgun (WGS) entry which is preliminary data.</text>
</comment>
<dbReference type="CDD" id="cd01129">
    <property type="entry name" value="PulE-GspE-like"/>
    <property type="match status" value="1"/>
</dbReference>
<keyword evidence="2" id="KW-0547">Nucleotide-binding</keyword>
<protein>
    <recommendedName>
        <fullName evidence="4">Bacterial type II secretion system protein E domain-containing protein</fullName>
    </recommendedName>
</protein>
<dbReference type="GO" id="GO:0005524">
    <property type="term" value="F:ATP binding"/>
    <property type="evidence" value="ECO:0007669"/>
    <property type="project" value="UniProtKB-KW"/>
</dbReference>